<dbReference type="Proteomes" id="UP000243579">
    <property type="component" value="Unassembled WGS sequence"/>
</dbReference>
<feature type="region of interest" description="Disordered" evidence="1">
    <location>
        <begin position="1"/>
        <end position="39"/>
    </location>
</feature>
<accession>A0A1V9Z014</accession>
<dbReference type="EMBL" id="JNBR01000547">
    <property type="protein sequence ID" value="OQR91237.1"/>
    <property type="molecule type" value="Genomic_DNA"/>
</dbReference>
<evidence type="ECO:0000313" key="3">
    <source>
        <dbReference type="Proteomes" id="UP000243579"/>
    </source>
</evidence>
<evidence type="ECO:0000313" key="2">
    <source>
        <dbReference type="EMBL" id="OQR91237.1"/>
    </source>
</evidence>
<gene>
    <name evidence="2" type="ORF">ACHHYP_04854</name>
</gene>
<name>A0A1V9Z014_ACHHY</name>
<keyword evidence="3" id="KW-1185">Reference proteome</keyword>
<proteinExistence type="predicted"/>
<feature type="compositionally biased region" description="Low complexity" evidence="1">
    <location>
        <begin position="220"/>
        <end position="229"/>
    </location>
</feature>
<feature type="region of interest" description="Disordered" evidence="1">
    <location>
        <begin position="211"/>
        <end position="230"/>
    </location>
</feature>
<protein>
    <submittedName>
        <fullName evidence="2">Uncharacterized protein</fullName>
    </submittedName>
</protein>
<organism evidence="2 3">
    <name type="scientific">Achlya hypogyna</name>
    <name type="common">Oomycete</name>
    <name type="synonym">Protoachlya hypogyna</name>
    <dbReference type="NCBI Taxonomy" id="1202772"/>
    <lineage>
        <taxon>Eukaryota</taxon>
        <taxon>Sar</taxon>
        <taxon>Stramenopiles</taxon>
        <taxon>Oomycota</taxon>
        <taxon>Saprolegniomycetes</taxon>
        <taxon>Saprolegniales</taxon>
        <taxon>Achlyaceae</taxon>
        <taxon>Achlya</taxon>
    </lineage>
</organism>
<comment type="caution">
    <text evidence="2">The sequence shown here is derived from an EMBL/GenBank/DDBJ whole genome shotgun (WGS) entry which is preliminary data.</text>
</comment>
<sequence>MADSASASSTKRKAEGEPRKKAKARKADEKPSLPAAPELVMDPSGVLSYATTFETVPPAIKKANKGAPPDENTTCLLCSATLKLKDMRQHVGAHMALEGFNTIRCGFCGLDDGTCEISLTAGTSTVTVTPVPQGHCPRFRKFYVTSAQKNHKCTNIPMQCSACSQWLWKYTLPQHYRECHDGEATMSAADRDATALSQAELDGLQKLASDLATKKRKPRAAPAEPEPTTSDNWIDAFVPLEVEPNVFLV</sequence>
<dbReference type="OrthoDB" id="2953545at2759"/>
<reference evidence="2 3" key="1">
    <citation type="journal article" date="2014" name="Genome Biol. Evol.">
        <title>The secreted proteins of Achlya hypogyna and Thraustotheca clavata identify the ancestral oomycete secretome and reveal gene acquisitions by horizontal gene transfer.</title>
        <authorList>
            <person name="Misner I."/>
            <person name="Blouin N."/>
            <person name="Leonard G."/>
            <person name="Richards T.A."/>
            <person name="Lane C.E."/>
        </authorList>
    </citation>
    <scope>NUCLEOTIDE SEQUENCE [LARGE SCALE GENOMIC DNA]</scope>
    <source>
        <strain evidence="2 3">ATCC 48635</strain>
    </source>
</reference>
<feature type="compositionally biased region" description="Basic and acidic residues" evidence="1">
    <location>
        <begin position="12"/>
        <end position="31"/>
    </location>
</feature>
<dbReference type="AlphaFoldDB" id="A0A1V9Z014"/>
<evidence type="ECO:0000256" key="1">
    <source>
        <dbReference type="SAM" id="MobiDB-lite"/>
    </source>
</evidence>